<dbReference type="HOGENOM" id="CLU_1002157_0_0_1"/>
<accession>V4AQW6</accession>
<name>V4AQW6_LOTGI</name>
<protein>
    <recommendedName>
        <fullName evidence="2">Vitelline envelope sperm lysin receptor C-terminal domain-containing protein</fullName>
    </recommendedName>
</protein>
<keyword evidence="1" id="KW-0732">Signal</keyword>
<feature type="chain" id="PRO_5004716867" description="Vitelline envelope sperm lysin receptor C-terminal domain-containing protein" evidence="1">
    <location>
        <begin position="27"/>
        <end position="289"/>
    </location>
</feature>
<dbReference type="OrthoDB" id="6073135at2759"/>
<dbReference type="CTD" id="20245825"/>
<dbReference type="EMBL" id="KB201306">
    <property type="protein sequence ID" value="ESO97220.1"/>
    <property type="molecule type" value="Genomic_DNA"/>
</dbReference>
<evidence type="ECO:0000313" key="4">
    <source>
        <dbReference type="Proteomes" id="UP000030746"/>
    </source>
</evidence>
<proteinExistence type="predicted"/>
<sequence length="289" mass="31593">MGSMKKICCVLAQIFSLSYFQYKIAAVPIPSGYILDVTHECGVSETDNPVITIISDLYIEAKAKCANGDFKFTKISEAKYVLTGTNFVTGDGCVFFNRHGDHQVEVSVGWSGPGVDIVTDEKKYTISCTFANHGGIDMEDSQTEDGMVRPKELLINVGTEVPSTYISLELRDVKDKPITGSIPMDKHVTLVATTSGIYQNYQIRPVCCFAIGATNNVHYGILRSGCGDGVIFKKDEGFITDATSARSPYFTSFYVEKDESVTYQCSFIICEECSGSSCAKGDHSVITLR</sequence>
<evidence type="ECO:0000259" key="2">
    <source>
        <dbReference type="Pfam" id="PF25272"/>
    </source>
</evidence>
<reference evidence="3 4" key="1">
    <citation type="journal article" date="2013" name="Nature">
        <title>Insights into bilaterian evolution from three spiralian genomes.</title>
        <authorList>
            <person name="Simakov O."/>
            <person name="Marletaz F."/>
            <person name="Cho S.J."/>
            <person name="Edsinger-Gonzales E."/>
            <person name="Havlak P."/>
            <person name="Hellsten U."/>
            <person name="Kuo D.H."/>
            <person name="Larsson T."/>
            <person name="Lv J."/>
            <person name="Arendt D."/>
            <person name="Savage R."/>
            <person name="Osoegawa K."/>
            <person name="de Jong P."/>
            <person name="Grimwood J."/>
            <person name="Chapman J.A."/>
            <person name="Shapiro H."/>
            <person name="Aerts A."/>
            <person name="Otillar R.P."/>
            <person name="Terry A.Y."/>
            <person name="Boore J.L."/>
            <person name="Grigoriev I.V."/>
            <person name="Lindberg D.R."/>
            <person name="Seaver E.C."/>
            <person name="Weisblat D.A."/>
            <person name="Putnam N.H."/>
            <person name="Rokhsar D.S."/>
        </authorList>
    </citation>
    <scope>NUCLEOTIDE SEQUENCE [LARGE SCALE GENOMIC DNA]</scope>
</reference>
<feature type="signal peptide" evidence="1">
    <location>
        <begin position="1"/>
        <end position="26"/>
    </location>
</feature>
<dbReference type="RefSeq" id="XP_009052084.1">
    <property type="nucleotide sequence ID" value="XM_009053836.1"/>
</dbReference>
<organism evidence="3 4">
    <name type="scientific">Lottia gigantea</name>
    <name type="common">Giant owl limpet</name>
    <dbReference type="NCBI Taxonomy" id="225164"/>
    <lineage>
        <taxon>Eukaryota</taxon>
        <taxon>Metazoa</taxon>
        <taxon>Spiralia</taxon>
        <taxon>Lophotrochozoa</taxon>
        <taxon>Mollusca</taxon>
        <taxon>Gastropoda</taxon>
        <taxon>Patellogastropoda</taxon>
        <taxon>Lottioidea</taxon>
        <taxon>Lottiidae</taxon>
        <taxon>Lottia</taxon>
    </lineage>
</organism>
<dbReference type="GeneID" id="20245825"/>
<keyword evidence="4" id="KW-1185">Reference proteome</keyword>
<dbReference type="KEGG" id="lgi:LOTGIDRAFT_205367"/>
<dbReference type="OMA" id="MSIPNGY"/>
<dbReference type="InterPro" id="IPR057371">
    <property type="entry name" value="VERL_C"/>
</dbReference>
<evidence type="ECO:0000256" key="1">
    <source>
        <dbReference type="SAM" id="SignalP"/>
    </source>
</evidence>
<evidence type="ECO:0000313" key="3">
    <source>
        <dbReference type="EMBL" id="ESO97220.1"/>
    </source>
</evidence>
<gene>
    <name evidence="3" type="ORF">LOTGIDRAFT_205367</name>
</gene>
<feature type="domain" description="Vitelline envelope sperm lysin receptor C-terminal" evidence="2">
    <location>
        <begin position="51"/>
        <end position="278"/>
    </location>
</feature>
<dbReference type="AlphaFoldDB" id="V4AQW6"/>
<dbReference type="Pfam" id="PF25272">
    <property type="entry name" value="VERL_C"/>
    <property type="match status" value="1"/>
</dbReference>
<dbReference type="Proteomes" id="UP000030746">
    <property type="component" value="Unassembled WGS sequence"/>
</dbReference>